<evidence type="ECO:0000256" key="5">
    <source>
        <dbReference type="ARBA" id="ARBA00022490"/>
    </source>
</evidence>
<reference evidence="10 11" key="1">
    <citation type="submission" date="2020-01" db="EMBL/GenBank/DDBJ databases">
        <title>Ponticoccus aerotolerans gen. nov., sp. nov., an anaerobic bacterium and proposal of Ponticoccusceae fam. nov., Ponticoccusles ord. nov. and Ponticoccuse classis nov. in the phylum Kiritimatiellaeota.</title>
        <authorList>
            <person name="Zhou L.Y."/>
            <person name="Du Z.J."/>
        </authorList>
    </citation>
    <scope>NUCLEOTIDE SEQUENCE [LARGE SCALE GENOMIC DNA]</scope>
    <source>
        <strain evidence="10 11">S-5007</strain>
    </source>
</reference>
<comment type="subcellular location">
    <subcellularLocation>
        <location evidence="1">Cytoplasm</location>
    </subcellularLocation>
</comment>
<dbReference type="PROSITE" id="PS01279">
    <property type="entry name" value="PCMT"/>
    <property type="match status" value="1"/>
</dbReference>
<dbReference type="FunFam" id="3.40.50.150:FF:000010">
    <property type="entry name" value="Protein-L-isoaspartate O-methyltransferase"/>
    <property type="match status" value="1"/>
</dbReference>
<dbReference type="NCBIfam" id="TIGR00080">
    <property type="entry name" value="pimt"/>
    <property type="match status" value="1"/>
</dbReference>
<keyword evidence="6 10" id="KW-0489">Methyltransferase</keyword>
<dbReference type="GO" id="GO:0005737">
    <property type="term" value="C:cytoplasm"/>
    <property type="evidence" value="ECO:0007669"/>
    <property type="project" value="UniProtKB-SubCell"/>
</dbReference>
<protein>
    <recommendedName>
        <fullName evidence="4 9">Protein-L-isoaspartate O-methyltransferase</fullName>
        <ecNumber evidence="3 9">2.1.1.77</ecNumber>
    </recommendedName>
</protein>
<evidence type="ECO:0000256" key="3">
    <source>
        <dbReference type="ARBA" id="ARBA00011890"/>
    </source>
</evidence>
<dbReference type="PANTHER" id="PTHR11579">
    <property type="entry name" value="PROTEIN-L-ISOASPARTATE O-METHYLTRANSFERASE"/>
    <property type="match status" value="1"/>
</dbReference>
<dbReference type="Proteomes" id="UP000464954">
    <property type="component" value="Chromosome"/>
</dbReference>
<dbReference type="AlphaFoldDB" id="A0A6P1M7Y8"/>
<dbReference type="Pfam" id="PF01135">
    <property type="entry name" value="PCMT"/>
    <property type="match status" value="1"/>
</dbReference>
<dbReference type="KEGG" id="taer:GT409_11195"/>
<proteinExistence type="inferred from homology"/>
<dbReference type="SUPFAM" id="SSF53335">
    <property type="entry name" value="S-adenosyl-L-methionine-dependent methyltransferases"/>
    <property type="match status" value="1"/>
</dbReference>
<evidence type="ECO:0000256" key="6">
    <source>
        <dbReference type="ARBA" id="ARBA00022603"/>
    </source>
</evidence>
<evidence type="ECO:0000256" key="9">
    <source>
        <dbReference type="NCBIfam" id="TIGR00080"/>
    </source>
</evidence>
<dbReference type="EMBL" id="CP047593">
    <property type="protein sequence ID" value="QHI69991.1"/>
    <property type="molecule type" value="Genomic_DNA"/>
</dbReference>
<dbReference type="PANTHER" id="PTHR11579:SF0">
    <property type="entry name" value="PROTEIN-L-ISOASPARTATE(D-ASPARTATE) O-METHYLTRANSFERASE"/>
    <property type="match status" value="1"/>
</dbReference>
<evidence type="ECO:0000256" key="4">
    <source>
        <dbReference type="ARBA" id="ARBA00013346"/>
    </source>
</evidence>
<dbReference type="EC" id="2.1.1.77" evidence="3 9"/>
<evidence type="ECO:0000256" key="1">
    <source>
        <dbReference type="ARBA" id="ARBA00004496"/>
    </source>
</evidence>
<accession>A0A6P1M7Y8</accession>
<name>A0A6P1M7Y8_9BACT</name>
<keyword evidence="5" id="KW-0963">Cytoplasm</keyword>
<evidence type="ECO:0000256" key="2">
    <source>
        <dbReference type="ARBA" id="ARBA00005369"/>
    </source>
</evidence>
<keyword evidence="11" id="KW-1185">Reference proteome</keyword>
<evidence type="ECO:0000256" key="8">
    <source>
        <dbReference type="ARBA" id="ARBA00022691"/>
    </source>
</evidence>
<dbReference type="GO" id="GO:0030091">
    <property type="term" value="P:protein repair"/>
    <property type="evidence" value="ECO:0007669"/>
    <property type="project" value="UniProtKB-UniRule"/>
</dbReference>
<keyword evidence="7 10" id="KW-0808">Transferase</keyword>
<evidence type="ECO:0000313" key="11">
    <source>
        <dbReference type="Proteomes" id="UP000464954"/>
    </source>
</evidence>
<dbReference type="Gene3D" id="3.40.50.150">
    <property type="entry name" value="Vaccinia Virus protein VP39"/>
    <property type="match status" value="1"/>
</dbReference>
<dbReference type="GO" id="GO:0032259">
    <property type="term" value="P:methylation"/>
    <property type="evidence" value="ECO:0007669"/>
    <property type="project" value="UniProtKB-KW"/>
</dbReference>
<dbReference type="GO" id="GO:0004719">
    <property type="term" value="F:protein-L-isoaspartate (D-aspartate) O-methyltransferase activity"/>
    <property type="evidence" value="ECO:0007669"/>
    <property type="project" value="UniProtKB-UniRule"/>
</dbReference>
<evidence type="ECO:0000313" key="10">
    <source>
        <dbReference type="EMBL" id="QHI69991.1"/>
    </source>
</evidence>
<dbReference type="CDD" id="cd02440">
    <property type="entry name" value="AdoMet_MTases"/>
    <property type="match status" value="1"/>
</dbReference>
<sequence>MGLSFDRYVILLRAAGEVRMEDFEQARREMVELLRGTYGISDNRVLEVMAKVPRHLFIPELLRGADAYGDHPCPIGFGQTVSQPYIVAFMTQALAVRSGEKVLEIGTGSGYQAAVLAALGARVLSIERIPELAEHARSVLGEQAIVRCGDGTEGWPGEAPFDVIIGTCAPDDVPPALPVQLAEGGRMMLPVGRVIQKLVFFRKEHGGIIRTDSLPVRFVPMVPGAV</sequence>
<comment type="similarity">
    <text evidence="2">Belongs to the methyltransferase superfamily. L-isoaspartyl/D-aspartyl protein methyltransferase family.</text>
</comment>
<keyword evidence="8" id="KW-0949">S-adenosyl-L-methionine</keyword>
<evidence type="ECO:0000256" key="7">
    <source>
        <dbReference type="ARBA" id="ARBA00022679"/>
    </source>
</evidence>
<organism evidence="10 11">
    <name type="scientific">Tichowtungia aerotolerans</name>
    <dbReference type="NCBI Taxonomy" id="2697043"/>
    <lineage>
        <taxon>Bacteria</taxon>
        <taxon>Pseudomonadati</taxon>
        <taxon>Kiritimatiellota</taxon>
        <taxon>Tichowtungiia</taxon>
        <taxon>Tichowtungiales</taxon>
        <taxon>Tichowtungiaceae</taxon>
        <taxon>Tichowtungia</taxon>
    </lineage>
</organism>
<dbReference type="InterPro" id="IPR029063">
    <property type="entry name" value="SAM-dependent_MTases_sf"/>
</dbReference>
<gene>
    <name evidence="10" type="ORF">GT409_11195</name>
</gene>
<dbReference type="InterPro" id="IPR000682">
    <property type="entry name" value="PCMT"/>
</dbReference>
<dbReference type="NCBIfam" id="NF001453">
    <property type="entry name" value="PRK00312.1"/>
    <property type="match status" value="1"/>
</dbReference>